<dbReference type="InterPro" id="IPR005162">
    <property type="entry name" value="Retrotrans_gag_dom"/>
</dbReference>
<sequence>MLEGSSGYTTSCLVEALERLVGQSTPQQSTRIGAMVEQFKQFHPIEFDSSINHLIVENWFRELEKVLMLMDFTEAQKVVCASFMLKEEARHWWDMVKRAYHTEQNPMVWIQYKTLFLAKFFPLLKQKEKEAEFLSLKQVDLSLLIAKDPSKKTRGEVSNKRGNLKEKCGLATPVVTTTRSVRDSITYRVFHSVRNAAKTMLVNAGEILKCVLVVFITLNPVISIESQLLCPSVRQGILLEKMDKLATTVDINDEENPEDDPEETDGSKRSEDSMYSEEPKDHRDLEDFDP</sequence>
<comment type="caution">
    <text evidence="3">The sequence shown here is derived from an EMBL/GenBank/DDBJ whole genome shotgun (WGS) entry which is preliminary data.</text>
</comment>
<gene>
    <name evidence="3" type="ORF">FNV43_RR11100</name>
</gene>
<proteinExistence type="predicted"/>
<dbReference type="EMBL" id="VOIH02000005">
    <property type="protein sequence ID" value="KAF3445923.1"/>
    <property type="molecule type" value="Genomic_DNA"/>
</dbReference>
<protein>
    <recommendedName>
        <fullName evidence="2">Retrotransposon gag domain-containing protein</fullName>
    </recommendedName>
</protein>
<dbReference type="AlphaFoldDB" id="A0A8K0H5C5"/>
<evidence type="ECO:0000313" key="4">
    <source>
        <dbReference type="Proteomes" id="UP000796880"/>
    </source>
</evidence>
<feature type="domain" description="Retrotransposon gag" evidence="2">
    <location>
        <begin position="81"/>
        <end position="139"/>
    </location>
</feature>
<feature type="compositionally biased region" description="Acidic residues" evidence="1">
    <location>
        <begin position="251"/>
        <end position="264"/>
    </location>
</feature>
<evidence type="ECO:0000259" key="2">
    <source>
        <dbReference type="Pfam" id="PF03732"/>
    </source>
</evidence>
<name>A0A8K0H5C5_9ROSA</name>
<evidence type="ECO:0000313" key="3">
    <source>
        <dbReference type="EMBL" id="KAF3445923.1"/>
    </source>
</evidence>
<dbReference type="OrthoDB" id="1158383at2759"/>
<keyword evidence="4" id="KW-1185">Reference proteome</keyword>
<organism evidence="3 4">
    <name type="scientific">Rhamnella rubrinervis</name>
    <dbReference type="NCBI Taxonomy" id="2594499"/>
    <lineage>
        <taxon>Eukaryota</taxon>
        <taxon>Viridiplantae</taxon>
        <taxon>Streptophyta</taxon>
        <taxon>Embryophyta</taxon>
        <taxon>Tracheophyta</taxon>
        <taxon>Spermatophyta</taxon>
        <taxon>Magnoliopsida</taxon>
        <taxon>eudicotyledons</taxon>
        <taxon>Gunneridae</taxon>
        <taxon>Pentapetalae</taxon>
        <taxon>rosids</taxon>
        <taxon>fabids</taxon>
        <taxon>Rosales</taxon>
        <taxon>Rhamnaceae</taxon>
        <taxon>rhamnoid group</taxon>
        <taxon>Rhamneae</taxon>
        <taxon>Rhamnella</taxon>
    </lineage>
</organism>
<dbReference type="Proteomes" id="UP000796880">
    <property type="component" value="Unassembled WGS sequence"/>
</dbReference>
<evidence type="ECO:0000256" key="1">
    <source>
        <dbReference type="SAM" id="MobiDB-lite"/>
    </source>
</evidence>
<accession>A0A8K0H5C5</accession>
<dbReference type="Pfam" id="PF03732">
    <property type="entry name" value="Retrotrans_gag"/>
    <property type="match status" value="1"/>
</dbReference>
<reference evidence="3" key="1">
    <citation type="submission" date="2020-03" db="EMBL/GenBank/DDBJ databases">
        <title>A high-quality chromosome-level genome assembly of a woody plant with both climbing and erect habits, Rhamnella rubrinervis.</title>
        <authorList>
            <person name="Lu Z."/>
            <person name="Yang Y."/>
            <person name="Zhu X."/>
            <person name="Sun Y."/>
        </authorList>
    </citation>
    <scope>NUCLEOTIDE SEQUENCE</scope>
    <source>
        <strain evidence="3">BYM</strain>
        <tissue evidence="3">Leaf</tissue>
    </source>
</reference>
<feature type="region of interest" description="Disordered" evidence="1">
    <location>
        <begin position="248"/>
        <end position="290"/>
    </location>
</feature>
<feature type="compositionally biased region" description="Basic and acidic residues" evidence="1">
    <location>
        <begin position="265"/>
        <end position="290"/>
    </location>
</feature>